<dbReference type="PANTHER" id="PTHR48153">
    <property type="entry name" value="UFM1-SPECIFIC PROTEASE 2"/>
    <property type="match status" value="1"/>
</dbReference>
<comment type="similarity">
    <text evidence="1">Belongs to the peptidase C78 family.</text>
</comment>
<dbReference type="SUPFAM" id="SSF54001">
    <property type="entry name" value="Cysteine proteinases"/>
    <property type="match status" value="1"/>
</dbReference>
<dbReference type="Gene3D" id="1.25.40.10">
    <property type="entry name" value="Tetratricopeptide repeat domain"/>
    <property type="match status" value="3"/>
</dbReference>
<dbReference type="Pfam" id="PF13812">
    <property type="entry name" value="PPR_3"/>
    <property type="match status" value="2"/>
</dbReference>
<dbReference type="InterPro" id="IPR002885">
    <property type="entry name" value="PPR_rpt"/>
</dbReference>
<dbReference type="InterPro" id="IPR012462">
    <property type="entry name" value="UFSP1/2_DUB_cat"/>
</dbReference>
<evidence type="ECO:0008006" key="14">
    <source>
        <dbReference type="Google" id="ProtNLM"/>
    </source>
</evidence>
<evidence type="ECO:0000256" key="4">
    <source>
        <dbReference type="ARBA" id="ARBA00022786"/>
    </source>
</evidence>
<dbReference type="InterPro" id="IPR049387">
    <property type="entry name" value="UFSP2-like_2nd"/>
</dbReference>
<proteinExistence type="inferred from homology"/>
<name>A0A1R3K763_COCAP</name>
<feature type="repeat" description="PPR" evidence="7">
    <location>
        <begin position="991"/>
        <end position="1025"/>
    </location>
</feature>
<dbReference type="GO" id="GO:0071567">
    <property type="term" value="F:deUFMylase activity"/>
    <property type="evidence" value="ECO:0007669"/>
    <property type="project" value="TreeGrafter"/>
</dbReference>
<reference evidence="12 13" key="1">
    <citation type="submission" date="2013-09" db="EMBL/GenBank/DDBJ databases">
        <title>Corchorus capsularis genome sequencing.</title>
        <authorList>
            <person name="Alam M."/>
            <person name="Haque M.S."/>
            <person name="Islam M.S."/>
            <person name="Emdad E.M."/>
            <person name="Islam M.M."/>
            <person name="Ahmed B."/>
            <person name="Halim A."/>
            <person name="Hossen Q.M.M."/>
            <person name="Hossain M.Z."/>
            <person name="Ahmed R."/>
            <person name="Khan M.M."/>
            <person name="Islam R."/>
            <person name="Rashid M.M."/>
            <person name="Khan S.A."/>
            <person name="Rahman M.S."/>
            <person name="Alam M."/>
        </authorList>
    </citation>
    <scope>NUCLEOTIDE SEQUENCE [LARGE SCALE GENOMIC DNA]</scope>
    <source>
        <strain evidence="13">cv. CVL-1</strain>
        <tissue evidence="12">Whole seedling</tissue>
    </source>
</reference>
<feature type="repeat" description="PPR" evidence="7">
    <location>
        <begin position="1167"/>
        <end position="1201"/>
    </location>
</feature>
<evidence type="ECO:0000256" key="1">
    <source>
        <dbReference type="ARBA" id="ARBA00008552"/>
    </source>
</evidence>
<dbReference type="Proteomes" id="UP000188268">
    <property type="component" value="Unassembled WGS sequence"/>
</dbReference>
<feature type="repeat" description="PPR" evidence="7">
    <location>
        <begin position="1061"/>
        <end position="1096"/>
    </location>
</feature>
<keyword evidence="4" id="KW-0833">Ubl conjugation pathway</keyword>
<evidence type="ECO:0000313" key="12">
    <source>
        <dbReference type="EMBL" id="OMP02930.1"/>
    </source>
</evidence>
<protein>
    <recommendedName>
        <fullName evidence="14">Peptidase C78, ubiquitin fold modifier-specific peptidase 1/ 2</fullName>
    </recommendedName>
</protein>
<evidence type="ECO:0000313" key="13">
    <source>
        <dbReference type="Proteomes" id="UP000188268"/>
    </source>
</evidence>
<feature type="region of interest" description="Disordered" evidence="8">
    <location>
        <begin position="1313"/>
        <end position="1340"/>
    </location>
</feature>
<evidence type="ECO:0000256" key="3">
    <source>
        <dbReference type="ARBA" id="ARBA00022737"/>
    </source>
</evidence>
<dbReference type="Pfam" id="PF01535">
    <property type="entry name" value="PPR"/>
    <property type="match status" value="1"/>
</dbReference>
<evidence type="ECO:0000256" key="2">
    <source>
        <dbReference type="ARBA" id="ARBA00022670"/>
    </source>
</evidence>
<feature type="transmembrane region" description="Helical" evidence="9">
    <location>
        <begin position="25"/>
        <end position="43"/>
    </location>
</feature>
<keyword evidence="9" id="KW-1133">Transmembrane helix</keyword>
<feature type="repeat" description="PPR" evidence="7">
    <location>
        <begin position="885"/>
        <end position="919"/>
    </location>
</feature>
<feature type="region of interest" description="Disordered" evidence="8">
    <location>
        <begin position="688"/>
        <end position="738"/>
    </location>
</feature>
<dbReference type="STRING" id="210143.A0A1R3K763"/>
<gene>
    <name evidence="12" type="ORF">CCACVL1_02660</name>
</gene>
<dbReference type="Gene3D" id="3.90.70.130">
    <property type="match status" value="1"/>
</dbReference>
<evidence type="ECO:0000256" key="5">
    <source>
        <dbReference type="ARBA" id="ARBA00022801"/>
    </source>
</evidence>
<feature type="repeat" description="PPR" evidence="7">
    <location>
        <begin position="1026"/>
        <end position="1060"/>
    </location>
</feature>
<dbReference type="InterPro" id="IPR011990">
    <property type="entry name" value="TPR-like_helical_dom_sf"/>
</dbReference>
<dbReference type="Pfam" id="PF07910">
    <property type="entry name" value="Peptidase_C78"/>
    <property type="match status" value="1"/>
</dbReference>
<evidence type="ECO:0000256" key="9">
    <source>
        <dbReference type="SAM" id="Phobius"/>
    </source>
</evidence>
<dbReference type="Gramene" id="OMP02930">
    <property type="protein sequence ID" value="OMP02930"/>
    <property type="gene ID" value="CCACVL1_02660"/>
</dbReference>
<feature type="repeat" description="PPR" evidence="7">
    <location>
        <begin position="1202"/>
        <end position="1236"/>
    </location>
</feature>
<dbReference type="PROSITE" id="PS51375">
    <property type="entry name" value="PPR"/>
    <property type="match status" value="10"/>
</dbReference>
<feature type="domain" description="UFSP2 second" evidence="11">
    <location>
        <begin position="268"/>
        <end position="414"/>
    </location>
</feature>
<comment type="caution">
    <text evidence="12">The sequence shown here is derived from an EMBL/GenBank/DDBJ whole genome shotgun (WGS) entry which is preliminary data.</text>
</comment>
<dbReference type="Pfam" id="PF13041">
    <property type="entry name" value="PPR_2"/>
    <property type="match status" value="3"/>
</dbReference>
<feature type="repeat" description="PPR" evidence="7">
    <location>
        <begin position="920"/>
        <end position="955"/>
    </location>
</feature>
<evidence type="ECO:0000259" key="11">
    <source>
        <dbReference type="Pfam" id="PF20908"/>
    </source>
</evidence>
<dbReference type="EMBL" id="AWWV01006146">
    <property type="protein sequence ID" value="OMP02930.1"/>
    <property type="molecule type" value="Genomic_DNA"/>
</dbReference>
<organism evidence="12 13">
    <name type="scientific">Corchorus capsularis</name>
    <name type="common">Jute</name>
    <dbReference type="NCBI Taxonomy" id="210143"/>
    <lineage>
        <taxon>Eukaryota</taxon>
        <taxon>Viridiplantae</taxon>
        <taxon>Streptophyta</taxon>
        <taxon>Embryophyta</taxon>
        <taxon>Tracheophyta</taxon>
        <taxon>Spermatophyta</taxon>
        <taxon>Magnoliopsida</taxon>
        <taxon>eudicotyledons</taxon>
        <taxon>Gunneridae</taxon>
        <taxon>Pentapetalae</taxon>
        <taxon>rosids</taxon>
        <taxon>malvids</taxon>
        <taxon>Malvales</taxon>
        <taxon>Malvaceae</taxon>
        <taxon>Grewioideae</taxon>
        <taxon>Apeibeae</taxon>
        <taxon>Corchorus</taxon>
    </lineage>
</organism>
<feature type="compositionally biased region" description="Acidic residues" evidence="8">
    <location>
        <begin position="702"/>
        <end position="711"/>
    </location>
</feature>
<dbReference type="InterPro" id="IPR038765">
    <property type="entry name" value="Papain-like_cys_pep_sf"/>
</dbReference>
<evidence type="ECO:0000256" key="8">
    <source>
        <dbReference type="SAM" id="MobiDB-lite"/>
    </source>
</evidence>
<feature type="domain" description="UFSP1/2/DUB catalytic" evidence="10">
    <location>
        <begin position="447"/>
        <end position="612"/>
    </location>
</feature>
<dbReference type="NCBIfam" id="TIGR00756">
    <property type="entry name" value="PPR"/>
    <property type="match status" value="10"/>
</dbReference>
<evidence type="ECO:0000256" key="6">
    <source>
        <dbReference type="ARBA" id="ARBA00022807"/>
    </source>
</evidence>
<keyword evidence="6" id="KW-0788">Thiol protease</keyword>
<dbReference type="Pfam" id="PF20908">
    <property type="entry name" value="UfSP2_N"/>
    <property type="match status" value="1"/>
</dbReference>
<keyword evidence="2" id="KW-0645">Protease</keyword>
<dbReference type="OrthoDB" id="5588846at2759"/>
<keyword evidence="9" id="KW-0812">Transmembrane</keyword>
<dbReference type="GO" id="GO:0006508">
    <property type="term" value="P:proteolysis"/>
    <property type="evidence" value="ECO:0007669"/>
    <property type="project" value="UniProtKB-KW"/>
</dbReference>
<evidence type="ECO:0000256" key="7">
    <source>
        <dbReference type="PROSITE-ProRule" id="PRU00708"/>
    </source>
</evidence>
<accession>A0A1R3K763</accession>
<keyword evidence="13" id="KW-1185">Reference proteome</keyword>
<keyword evidence="9" id="KW-0472">Membrane</keyword>
<feature type="repeat" description="PPR" evidence="7">
    <location>
        <begin position="956"/>
        <end position="990"/>
    </location>
</feature>
<feature type="repeat" description="PPR" evidence="7">
    <location>
        <begin position="1097"/>
        <end position="1131"/>
    </location>
</feature>
<keyword evidence="5" id="KW-0378">Hydrolase</keyword>
<keyword evidence="3" id="KW-0677">Repeat</keyword>
<evidence type="ECO:0000259" key="10">
    <source>
        <dbReference type="Pfam" id="PF07910"/>
    </source>
</evidence>
<dbReference type="PANTHER" id="PTHR48153:SF2">
    <property type="entry name" value="UFM1-SPECIFIC PROTEASE 2"/>
    <property type="match status" value="1"/>
</dbReference>
<feature type="repeat" description="PPR" evidence="7">
    <location>
        <begin position="1237"/>
        <end position="1271"/>
    </location>
</feature>
<sequence length="1340" mass="150242">MEKKNNRSIRVECSKLMITRNESDLLWLIGSSFFSPLTIFSTFRCIHSNPSGPDFHKESEEIRTLLLKGFDVIGALIVGKSDSEKTAAKAIEAARKLRKDLCGTRNSVNEVIIGGFADQDTGDIRFFVSESENSTRLESVNSVSYDDNPEKLVWESGCLLRCELPIKLPFCFPINKPSDAENIFSHAIEAVIARFKDPNVMYMVEASSKSSSNTVQPVIIHGTQLDFDTALPDIELFDEASHSSDQKLLQCAHFCLKNKSSPELLSAENADIIQVSVLLNRSESSPKCNAPTAEYFPALEETRLLIVDFKLEVLCYAVHGIPLIHAISKLIIPGLVDQLISMKNMTLPSLLTEHPQLHPYHFTPPGIVHPITVIYELNYGETELKQVDIRRSLHLRLGLPFDRPLLRIASALQMSTKDRSSSSSTRKGSPLLKNVHSGIPSSGGGIISLVQGSYEYYHYLQDGFDDSGWGCAYRSLQTIISWFRLQHYSSIDVPSHREIQQCLVDIGDKDPSFIGSREWIGAIELSFVLDKLLGVSCKVINVRSGSELPEKCRELALHFESQGTPIMIGGGVLAYTLVGVDYNEATGDCAFLILDPHYTGSDDVKKIAETMSLTQKSLGSSSFPFKFHNHLPNNLSSKPPLFLSTSKSFPSSSIFATPPPASHSSSSSSSSSSIFLPFLEEPQLQELAETENPEPQQAGIQEEAEEEEENDPIIRFFKSRPSAPDPPRQGKFALQKNRRSSWHLAPDIRSLPDPESELDGEYIFSEAKQQTDSTTEDSTKLPQDIVGEIVRIANNLPQNSTLGELLGGYQGKVSEKDCLQVLALLGKEGLVMGCLYFYEWMRLQEPSLVTPRACSVLFPVLGRAKMGDWLMILFRNLPQSKAFRDVHVYNSAMSGLLCSKSYDDAWKVYEAMEANNVQPDHVTCSIMITVMRKAGRSAKDAWEFFDRMNRKGVKWSPEVLGAIIKSFCDEGLKKEALIIQSEMEKKGVPSNTIVYNTLMDAYSKSHQIEEVEGLFTEMKAKGLVPTSATFNILMDAYSRRMQPEIVEKLLLEMQDVGLKPNAKSYTCLISAYGRQKKMSDRAADAFLRMKKAGLKPSSHSYTSLIHAYSIGGWHEKAYTAFENMQREGIKPSIETFTALLDAFRRAGDTQTLMKIWKLMISEKVEGTRVTFNILLDGFAKQGHYIEARDVISEFGKIGLQPTLMTYNMLMNAYARGGQHQKLPQLLKEMATLNLKPDSVTYLTMIYSFVRVRDFKRAFYYHKQMVKSGQVPDVKSYEKLRSILDVKAAKKNKRDKSAILGIIKSKMGMVKAKRKTKKDEFWKNKKKHPKFSDIAPSRQQL</sequence>